<proteinExistence type="inferred from homology"/>
<accession>A0A3L4XM82</accession>
<protein>
    <submittedName>
        <fullName evidence="6">Type I toxin-antitoxin system Ibs family toxin</fullName>
    </submittedName>
</protein>
<keyword evidence="2" id="KW-1277">Toxin-antitoxin system</keyword>
<sequence>MMKWIIIVVLLVISWPAY</sequence>
<dbReference type="EMBL" id="DABGZR010000001">
    <property type="protein sequence ID" value="HAJ0994008.1"/>
    <property type="molecule type" value="Genomic_DNA"/>
</dbReference>
<dbReference type="Pfam" id="PF13956">
    <property type="entry name" value="Ibs_toxin"/>
    <property type="match status" value="1"/>
</dbReference>
<evidence type="ECO:0000313" key="4">
    <source>
        <dbReference type="EMBL" id="NGE87652.1"/>
    </source>
</evidence>
<evidence type="ECO:0000313" key="7">
    <source>
        <dbReference type="Proteomes" id="UP000271008"/>
    </source>
</evidence>
<evidence type="ECO:0000256" key="1">
    <source>
        <dbReference type="ARBA" id="ARBA00010353"/>
    </source>
</evidence>
<name>A0A3L4XM82_ECOLX</name>
<dbReference type="Proteomes" id="UP000472856">
    <property type="component" value="Unassembled WGS sequence"/>
</dbReference>
<reference evidence="3" key="1">
    <citation type="journal article" date="2018" name="Genome Biol.">
        <title>SKESA: strategic k-mer extension for scrupulous assemblies.</title>
        <authorList>
            <person name="Souvorov A."/>
            <person name="Agarwala R."/>
            <person name="Lipman D.J."/>
        </authorList>
    </citation>
    <scope>NUCLEOTIDE SEQUENCE [LARGE SCALE GENOMIC DNA]</scope>
    <source>
        <strain evidence="3">EC00605</strain>
    </source>
</reference>
<reference evidence="5 9" key="5">
    <citation type="submission" date="2020-06" db="EMBL/GenBank/DDBJ databases">
        <title>REHAB project genomes.</title>
        <authorList>
            <person name="Shaw L.P."/>
        </authorList>
    </citation>
    <scope>NUCLEOTIDE SEQUENCE [LARGE SCALE GENOMIC DNA]</scope>
    <source>
        <strain evidence="5 9">RHB07-C04</strain>
    </source>
</reference>
<dbReference type="EMBL" id="JAAJRI010000002">
    <property type="protein sequence ID" value="NGE87652.1"/>
    <property type="molecule type" value="Genomic_DNA"/>
</dbReference>
<reference evidence="6 7" key="2">
    <citation type="submission" date="2018-11" db="EMBL/GenBank/DDBJ databases">
        <title>Enterobacteriaceae from Patient.</title>
        <authorList>
            <person name="Shen C."/>
            <person name="Yang Y."/>
            <person name="Tian G."/>
        </authorList>
    </citation>
    <scope>NUCLEOTIDE SEQUENCE [LARGE SCALE GENOMIC DNA]</scope>
    <source>
        <strain evidence="6 7">GBGD28</strain>
    </source>
</reference>
<organism evidence="6 7">
    <name type="scientific">Escherichia coli</name>
    <dbReference type="NCBI Taxonomy" id="562"/>
    <lineage>
        <taxon>Bacteria</taxon>
        <taxon>Pseudomonadati</taxon>
        <taxon>Pseudomonadota</taxon>
        <taxon>Gammaproteobacteria</taxon>
        <taxon>Enterobacterales</taxon>
        <taxon>Enterobacteriaceae</taxon>
        <taxon>Escherichia</taxon>
    </lineage>
</organism>
<dbReference type="Proteomes" id="UP000514715">
    <property type="component" value="Chromosome"/>
</dbReference>
<evidence type="ECO:0000313" key="5">
    <source>
        <dbReference type="EMBL" id="QMP47867.1"/>
    </source>
</evidence>
<evidence type="ECO:0000313" key="6">
    <source>
        <dbReference type="EMBL" id="RRD78225.1"/>
    </source>
</evidence>
<gene>
    <name evidence="6" type="ORF">EIA08_04890</name>
    <name evidence="4" type="ORF">G5603_05525</name>
    <name evidence="3" type="ORF">HL601_00070</name>
    <name evidence="5" type="ORF">HVW04_00230</name>
</gene>
<reference evidence="3" key="3">
    <citation type="submission" date="2019-09" db="EMBL/GenBank/DDBJ databases">
        <authorList>
            <consortium name="NCBI Pathogen Detection Project"/>
        </authorList>
    </citation>
    <scope>NUCLEOTIDE SEQUENCE</scope>
    <source>
        <strain evidence="3">EC00605</strain>
    </source>
</reference>
<evidence type="ECO:0000256" key="2">
    <source>
        <dbReference type="ARBA" id="ARBA00022649"/>
    </source>
</evidence>
<evidence type="ECO:0000313" key="8">
    <source>
        <dbReference type="Proteomes" id="UP000472856"/>
    </source>
</evidence>
<dbReference type="EMBL" id="RQTU01000002">
    <property type="protein sequence ID" value="RRD78225.1"/>
    <property type="molecule type" value="Genomic_DNA"/>
</dbReference>
<evidence type="ECO:0000313" key="9">
    <source>
        <dbReference type="Proteomes" id="UP000514715"/>
    </source>
</evidence>
<comment type="similarity">
    <text evidence="1">Belongs to the Ibs toxic protein family.</text>
</comment>
<reference evidence="4 8" key="4">
    <citation type="submission" date="2020-02" db="EMBL/GenBank/DDBJ databases">
        <title>WGS of Carbapenem-Resistant Enterobacteriaceae.</title>
        <authorList>
            <person name="Tokajian S."/>
            <person name="El Chaar M."/>
            <person name="El Khoury M."/>
        </authorList>
    </citation>
    <scope>NUCLEOTIDE SEQUENCE [LARGE SCALE GENOMIC DNA]</scope>
    <source>
        <strain evidence="4 8">ECM_75</strain>
    </source>
</reference>
<dbReference type="EMBL" id="CP057975">
    <property type="protein sequence ID" value="QMP47867.1"/>
    <property type="molecule type" value="Genomic_DNA"/>
</dbReference>
<dbReference type="AlphaFoldDB" id="A0A3L4XM82"/>
<dbReference type="Proteomes" id="UP000271008">
    <property type="component" value="Unassembled WGS sequence"/>
</dbReference>
<dbReference type="RefSeq" id="WP_106421789.1">
    <property type="nucleotide sequence ID" value="NZ_AP022098.1"/>
</dbReference>
<evidence type="ECO:0000313" key="3">
    <source>
        <dbReference type="EMBL" id="HAJ0994008.1"/>
    </source>
</evidence>
<dbReference type="InterPro" id="IPR025881">
    <property type="entry name" value="Toxin_Ibs"/>
</dbReference>